<dbReference type="Proteomes" id="UP000504637">
    <property type="component" value="Unplaced"/>
</dbReference>
<reference evidence="2" key="3">
    <citation type="submission" date="2025-08" db="UniProtKB">
        <authorList>
            <consortium name="RefSeq"/>
        </authorList>
    </citation>
    <scope>IDENTIFICATION</scope>
    <source>
        <strain evidence="2">CBS 342.82</strain>
    </source>
</reference>
<dbReference type="AlphaFoldDB" id="A0A6J3M6A2"/>
<reference evidence="2" key="1">
    <citation type="submission" date="2020-01" db="EMBL/GenBank/DDBJ databases">
        <authorList>
            <consortium name="DOE Joint Genome Institute"/>
            <person name="Haridas S."/>
            <person name="Albert R."/>
            <person name="Binder M."/>
            <person name="Bloem J."/>
            <person name="Labutti K."/>
            <person name="Salamov A."/>
            <person name="Andreopoulos B."/>
            <person name="Baker S.E."/>
            <person name="Barry K."/>
            <person name="Bills G."/>
            <person name="Bluhm B.H."/>
            <person name="Cannon C."/>
            <person name="Castanera R."/>
            <person name="Culley D.E."/>
            <person name="Daum C."/>
            <person name="Ezra D."/>
            <person name="Gonzalez J.B."/>
            <person name="Henrissat B."/>
            <person name="Kuo A."/>
            <person name="Liang C."/>
            <person name="Lipzen A."/>
            <person name="Lutzoni F."/>
            <person name="Magnuson J."/>
            <person name="Mondo S."/>
            <person name="Nolan M."/>
            <person name="Ohm R."/>
            <person name="Pangilinan J."/>
            <person name="Park H.-J."/>
            <person name="Ramirez L."/>
            <person name="Alfaro M."/>
            <person name="Sun H."/>
            <person name="Tritt A."/>
            <person name="Yoshinaga Y."/>
            <person name="Zwiers L.-H."/>
            <person name="Turgeon B.G."/>
            <person name="Goodwin S.B."/>
            <person name="Spatafora J.W."/>
            <person name="Crous P.W."/>
            <person name="Grigoriev I.V."/>
        </authorList>
    </citation>
    <scope>NUCLEOTIDE SEQUENCE</scope>
    <source>
        <strain evidence="2">CBS 342.82</strain>
    </source>
</reference>
<dbReference type="RefSeq" id="XP_033460571.1">
    <property type="nucleotide sequence ID" value="XM_033599585.1"/>
</dbReference>
<evidence type="ECO:0000313" key="2">
    <source>
        <dbReference type="RefSeq" id="XP_033460571.1"/>
    </source>
</evidence>
<gene>
    <name evidence="2" type="ORF">K489DRAFT_198893</name>
</gene>
<accession>A0A6J3M6A2</accession>
<proteinExistence type="predicted"/>
<sequence>MMVAPHSSSCTQHHTIAMLFVGHGGRAKEVEQPIPVSISSTAQAVEEPSSKDATRAMRRTGSATPFPSTVHVNILADGAVISEPFFSKWYWIEYFFLQVLTLDQTSPFGHRTHAAGQQLPACNKSVSMSHIWM</sequence>
<name>A0A6J3M6A2_9PEZI</name>
<organism evidence="2">
    <name type="scientific">Dissoconium aciculare CBS 342.82</name>
    <dbReference type="NCBI Taxonomy" id="1314786"/>
    <lineage>
        <taxon>Eukaryota</taxon>
        <taxon>Fungi</taxon>
        <taxon>Dikarya</taxon>
        <taxon>Ascomycota</taxon>
        <taxon>Pezizomycotina</taxon>
        <taxon>Dothideomycetes</taxon>
        <taxon>Dothideomycetidae</taxon>
        <taxon>Mycosphaerellales</taxon>
        <taxon>Dissoconiaceae</taxon>
        <taxon>Dissoconium</taxon>
    </lineage>
</organism>
<dbReference type="GeneID" id="54357384"/>
<keyword evidence="1" id="KW-1185">Reference proteome</keyword>
<evidence type="ECO:0000313" key="1">
    <source>
        <dbReference type="Proteomes" id="UP000504637"/>
    </source>
</evidence>
<protein>
    <submittedName>
        <fullName evidence="2">Uncharacterized protein</fullName>
    </submittedName>
</protein>
<reference evidence="2" key="2">
    <citation type="submission" date="2020-04" db="EMBL/GenBank/DDBJ databases">
        <authorList>
            <consortium name="NCBI Genome Project"/>
        </authorList>
    </citation>
    <scope>NUCLEOTIDE SEQUENCE</scope>
    <source>
        <strain evidence="2">CBS 342.82</strain>
    </source>
</reference>